<feature type="transmembrane region" description="Helical" evidence="1">
    <location>
        <begin position="48"/>
        <end position="68"/>
    </location>
</feature>
<feature type="transmembrane region" description="Helical" evidence="1">
    <location>
        <begin position="80"/>
        <end position="102"/>
    </location>
</feature>
<name>A0A7X0CCY4_9ACTN</name>
<keyword evidence="1" id="KW-0472">Membrane</keyword>
<gene>
    <name evidence="2" type="ORF">FHU36_008439</name>
</gene>
<evidence type="ECO:0000313" key="3">
    <source>
        <dbReference type="Proteomes" id="UP000583800"/>
    </source>
</evidence>
<protein>
    <recommendedName>
        <fullName evidence="4">DUF2637 domain-containing protein</fullName>
    </recommendedName>
</protein>
<dbReference type="AlphaFoldDB" id="A0A7X0CCY4"/>
<keyword evidence="1" id="KW-0812">Transmembrane</keyword>
<comment type="caution">
    <text evidence="2">The sequence shown here is derived from an EMBL/GenBank/DDBJ whole genome shotgun (WGS) entry which is preliminary data.</text>
</comment>
<sequence>MKRDWVLIVSVVLVAASTVIASFTAQAGLGLLAGWKTSVDAFGVELRLSWLLPLTVDAYGIGATRIATNKRAYSAEVRRHAFGHALAAVAVSVVANAVFHLIEAGVIVLGSSAWLLVVAVSIVPPVALGGLAHLLSIAARDEIESADGPHTTTVVPRPTVATVTDVTPVPEAVPGVPATVGESPTVEVERVGYSSAISSPIGESEPFAEREIAVPLRFPFVVPAVYPPVPVQVAPVPDAGKSNTSEPVEHAGTEGQVHAGTAVPEHPPIVQKAVEEFAETLRGGQTPPVREIKARLGVGTDRAREVRVYLDRLATSGASS</sequence>
<evidence type="ECO:0000256" key="1">
    <source>
        <dbReference type="SAM" id="Phobius"/>
    </source>
</evidence>
<keyword evidence="1" id="KW-1133">Transmembrane helix</keyword>
<organism evidence="2 3">
    <name type="scientific">Nonomuraea muscovyensis</name>
    <dbReference type="NCBI Taxonomy" id="1124761"/>
    <lineage>
        <taxon>Bacteria</taxon>
        <taxon>Bacillati</taxon>
        <taxon>Actinomycetota</taxon>
        <taxon>Actinomycetes</taxon>
        <taxon>Streptosporangiales</taxon>
        <taxon>Streptosporangiaceae</taxon>
        <taxon>Nonomuraea</taxon>
    </lineage>
</organism>
<feature type="transmembrane region" description="Helical" evidence="1">
    <location>
        <begin position="114"/>
        <end position="135"/>
    </location>
</feature>
<dbReference type="RefSeq" id="WP_185089544.1">
    <property type="nucleotide sequence ID" value="NZ_JACHJB010000004.1"/>
</dbReference>
<dbReference type="EMBL" id="JACHJB010000004">
    <property type="protein sequence ID" value="MBB6351856.1"/>
    <property type="molecule type" value="Genomic_DNA"/>
</dbReference>
<proteinExistence type="predicted"/>
<keyword evidence="3" id="KW-1185">Reference proteome</keyword>
<reference evidence="2 3" key="1">
    <citation type="submission" date="2020-08" db="EMBL/GenBank/DDBJ databases">
        <title>Sequencing the genomes of 1000 actinobacteria strains.</title>
        <authorList>
            <person name="Klenk H.-P."/>
        </authorList>
    </citation>
    <scope>NUCLEOTIDE SEQUENCE [LARGE SCALE GENOMIC DNA]</scope>
    <source>
        <strain evidence="2 3">DSM 45913</strain>
    </source>
</reference>
<accession>A0A7X0CCY4</accession>
<dbReference type="Proteomes" id="UP000583800">
    <property type="component" value="Unassembled WGS sequence"/>
</dbReference>
<evidence type="ECO:0008006" key="4">
    <source>
        <dbReference type="Google" id="ProtNLM"/>
    </source>
</evidence>
<evidence type="ECO:0000313" key="2">
    <source>
        <dbReference type="EMBL" id="MBB6351856.1"/>
    </source>
</evidence>